<keyword evidence="3" id="KW-0268">Exocytosis</keyword>
<keyword evidence="3" id="KW-0653">Protein transport</keyword>
<dbReference type="InterPro" id="IPR004140">
    <property type="entry name" value="Exo70"/>
</dbReference>
<dbReference type="Gene3D" id="1.20.1280.170">
    <property type="entry name" value="Exocyst complex component Exo70"/>
    <property type="match status" value="1"/>
</dbReference>
<dbReference type="EMBL" id="GHES01023852">
    <property type="protein sequence ID" value="MPA54411.1"/>
    <property type="molecule type" value="Transcribed_RNA"/>
</dbReference>
<evidence type="ECO:0000256" key="1">
    <source>
        <dbReference type="ARBA" id="ARBA00006756"/>
    </source>
</evidence>
<dbReference type="GO" id="GO:0015031">
    <property type="term" value="P:protein transport"/>
    <property type="evidence" value="ECO:0007669"/>
    <property type="project" value="UniProtKB-KW"/>
</dbReference>
<dbReference type="Pfam" id="PF20669">
    <property type="entry name" value="Exo70_N"/>
    <property type="match status" value="1"/>
</dbReference>
<accession>A0A5B7AG13</accession>
<proteinExistence type="inferred from homology"/>
<gene>
    <name evidence="6" type="ORF">Din_023852</name>
</gene>
<evidence type="ECO:0000256" key="3">
    <source>
        <dbReference type="RuleBase" id="RU365026"/>
    </source>
</evidence>
<protein>
    <recommendedName>
        <fullName evidence="3">Exocyst subunit Exo70 family protein</fullName>
    </recommendedName>
</protein>
<feature type="compositionally biased region" description="Polar residues" evidence="4">
    <location>
        <begin position="216"/>
        <end position="227"/>
    </location>
</feature>
<sequence length="692" mass="79434">MTSIETEKGKHLPEESPRFAPIDGGAGDKNNDNSQHDHDHDHNEDQNHDSENVPPPEPEMEVEAKADDAKTENKEEEISEINIPPDLSKVSEEIDQFIFALSSAKRDESEPPEVPESVEQYAVLVEAKIANHDSGENPVKWSQVAEEDSSSFLEVVDRISKLTTSLSELSSESKYAWSINRIGGIQQRAMSYLEDEFRSLLEDIFSDHNNYDSKTKQWSSSSTNQEADSCPLPDSDSTGESNFPGYSDEVVSNLNKLAKAMISGGYEIECCQVYIVVRRQAFEERLQKLGFEMVSVDDVQKMQWESLEREIVSWIKTFRECTAVYLSSERKLSETVFSDYQSISDSLFSSFSRAVMIQFLNFAEAVAMTKRSAEKLFKFLDIYETLRDLIPTMDNLFPDECVDEIKSEASLTRSRLGETMVCIFCELENSIKADTGKTPVPGGAVHPLTRYTMNYLKYACEYKETLEQVFREHQNIERADPATGSDYDYNAQSDEQRENQSPFAMQIFKVMDLLDTNLESKSKLYKDTSLSLIFMMNNGRYILQKIKGAAEMNDLMRETWCRKRSSDLRQYHKNYQRETWAKLLHCLTHEGLNVHGKVVKPVLKERFKSFNAMFDEIHKAQSTWVVSDEQLQSELRVSISAVVIPAYRSFLARFNQYLTPGRQTEKYIKYQPEDIETYIDELFDGNAGRRRQ</sequence>
<dbReference type="InterPro" id="IPR016159">
    <property type="entry name" value="Cullin_repeat-like_dom_sf"/>
</dbReference>
<dbReference type="GO" id="GO:0005546">
    <property type="term" value="F:phosphatidylinositol-4,5-bisphosphate binding"/>
    <property type="evidence" value="ECO:0007669"/>
    <property type="project" value="InterPro"/>
</dbReference>
<comment type="function">
    <text evidence="3">Component of the exocyst complex.</text>
</comment>
<keyword evidence="2 3" id="KW-0813">Transport</keyword>
<reference evidence="6" key="1">
    <citation type="submission" date="2019-08" db="EMBL/GenBank/DDBJ databases">
        <title>Reference gene set and small RNA set construction with multiple tissues from Davidia involucrata Baill.</title>
        <authorList>
            <person name="Yang H."/>
            <person name="Zhou C."/>
            <person name="Li G."/>
            <person name="Wang J."/>
            <person name="Gao P."/>
            <person name="Wang M."/>
            <person name="Wang R."/>
            <person name="Zhao Y."/>
        </authorList>
    </citation>
    <scope>NUCLEOTIDE SEQUENCE</scope>
    <source>
        <tissue evidence="6">Mixed with DoveR01_LX</tissue>
    </source>
</reference>
<dbReference type="FunFam" id="1.20.1280.170:FF:000003">
    <property type="entry name" value="Exocyst subunit Exo70 family protein"/>
    <property type="match status" value="1"/>
</dbReference>
<evidence type="ECO:0000256" key="4">
    <source>
        <dbReference type="SAM" id="MobiDB-lite"/>
    </source>
</evidence>
<dbReference type="GO" id="GO:0006887">
    <property type="term" value="P:exocytosis"/>
    <property type="evidence" value="ECO:0007669"/>
    <property type="project" value="UniProtKB-KW"/>
</dbReference>
<comment type="similarity">
    <text evidence="1 3">Belongs to the EXO70 family.</text>
</comment>
<dbReference type="AlphaFoldDB" id="A0A5B7AG13"/>
<dbReference type="SUPFAM" id="SSF74788">
    <property type="entry name" value="Cullin repeat-like"/>
    <property type="match status" value="1"/>
</dbReference>
<dbReference type="GO" id="GO:0000145">
    <property type="term" value="C:exocyst"/>
    <property type="evidence" value="ECO:0007669"/>
    <property type="project" value="InterPro"/>
</dbReference>
<name>A0A5B7AG13_DAVIN</name>
<evidence type="ECO:0000256" key="2">
    <source>
        <dbReference type="ARBA" id="ARBA00022448"/>
    </source>
</evidence>
<dbReference type="Pfam" id="PF03081">
    <property type="entry name" value="Exo70_C"/>
    <property type="match status" value="1"/>
</dbReference>
<organism evidence="6">
    <name type="scientific">Davidia involucrata</name>
    <name type="common">Dove tree</name>
    <dbReference type="NCBI Taxonomy" id="16924"/>
    <lineage>
        <taxon>Eukaryota</taxon>
        <taxon>Viridiplantae</taxon>
        <taxon>Streptophyta</taxon>
        <taxon>Embryophyta</taxon>
        <taxon>Tracheophyta</taxon>
        <taxon>Spermatophyta</taxon>
        <taxon>Magnoliopsida</taxon>
        <taxon>eudicotyledons</taxon>
        <taxon>Gunneridae</taxon>
        <taxon>Pentapetalae</taxon>
        <taxon>asterids</taxon>
        <taxon>Cornales</taxon>
        <taxon>Nyssaceae</taxon>
        <taxon>Davidia</taxon>
    </lineage>
</organism>
<evidence type="ECO:0000313" key="6">
    <source>
        <dbReference type="EMBL" id="MPA54411.1"/>
    </source>
</evidence>
<evidence type="ECO:0000259" key="5">
    <source>
        <dbReference type="Pfam" id="PF03081"/>
    </source>
</evidence>
<feature type="region of interest" description="Disordered" evidence="4">
    <location>
        <begin position="1"/>
        <end position="87"/>
    </location>
</feature>
<dbReference type="PANTHER" id="PTHR12542">
    <property type="entry name" value="EXOCYST COMPLEX PROTEIN EXO70"/>
    <property type="match status" value="1"/>
</dbReference>
<feature type="compositionally biased region" description="Basic and acidic residues" evidence="4">
    <location>
        <begin position="1"/>
        <end position="17"/>
    </location>
</feature>
<feature type="compositionally biased region" description="Basic and acidic residues" evidence="4">
    <location>
        <begin position="62"/>
        <end position="73"/>
    </location>
</feature>
<feature type="compositionally biased region" description="Basic and acidic residues" evidence="4">
    <location>
        <begin position="29"/>
        <end position="51"/>
    </location>
</feature>
<feature type="region of interest" description="Disordered" evidence="4">
    <location>
        <begin position="214"/>
        <end position="243"/>
    </location>
</feature>
<dbReference type="InterPro" id="IPR046364">
    <property type="entry name" value="Exo70_C"/>
</dbReference>
<feature type="domain" description="Exocyst complex subunit Exo70 C-terminal" evidence="5">
    <location>
        <begin position="313"/>
        <end position="681"/>
    </location>
</feature>
<dbReference type="PANTHER" id="PTHR12542:SF127">
    <property type="entry name" value="EXOCYST COMPLEX COMPONENT EXO70C1"/>
    <property type="match status" value="1"/>
</dbReference>